<dbReference type="AlphaFoldDB" id="A0A8H6BV91"/>
<comment type="caution">
    <text evidence="1">The sequence shown here is derived from an EMBL/GenBank/DDBJ whole genome shotgun (WGS) entry which is preliminary data.</text>
</comment>
<dbReference type="EMBL" id="JABWAD010000061">
    <property type="protein sequence ID" value="KAF6063429.1"/>
    <property type="molecule type" value="Genomic_DNA"/>
</dbReference>
<evidence type="ECO:0000313" key="2">
    <source>
        <dbReference type="Proteomes" id="UP000536275"/>
    </source>
</evidence>
<evidence type="ECO:0000313" key="1">
    <source>
        <dbReference type="EMBL" id="KAF6063429.1"/>
    </source>
</evidence>
<proteinExistence type="predicted"/>
<gene>
    <name evidence="1" type="ORF">FOB64_006402</name>
</gene>
<dbReference type="Proteomes" id="UP000536275">
    <property type="component" value="Unassembled WGS sequence"/>
</dbReference>
<reference evidence="1 2" key="1">
    <citation type="submission" date="2020-03" db="EMBL/GenBank/DDBJ databases">
        <title>FDA dAtabase for Regulatory Grade micrObial Sequences (FDA-ARGOS): Supporting development and validation of Infectious Disease Dx tests.</title>
        <authorList>
            <person name="Campos J."/>
            <person name="Goldberg B."/>
            <person name="Tallon L."/>
            <person name="Sadzewicz L."/>
            <person name="Vavikolanu K."/>
            <person name="Mehta A."/>
            <person name="Aluvathingal J."/>
            <person name="Nadendla S."/>
            <person name="Nandy P."/>
            <person name="Geyer C."/>
            <person name="Yan Y."/>
            <person name="Sichtig H."/>
        </authorList>
    </citation>
    <scope>NUCLEOTIDE SEQUENCE [LARGE SCALE GENOMIC DNA]</scope>
    <source>
        <strain evidence="1 2">FDAARGOS_656</strain>
    </source>
</reference>
<organism evidence="1 2">
    <name type="scientific">Candida albicans</name>
    <name type="common">Yeast</name>
    <dbReference type="NCBI Taxonomy" id="5476"/>
    <lineage>
        <taxon>Eukaryota</taxon>
        <taxon>Fungi</taxon>
        <taxon>Dikarya</taxon>
        <taxon>Ascomycota</taxon>
        <taxon>Saccharomycotina</taxon>
        <taxon>Pichiomycetes</taxon>
        <taxon>Debaryomycetaceae</taxon>
        <taxon>Candida/Lodderomyces clade</taxon>
        <taxon>Candida</taxon>
    </lineage>
</organism>
<name>A0A8H6BV91_CANAX</name>
<protein>
    <submittedName>
        <fullName evidence="1">Uncharacterized protein</fullName>
    </submittedName>
</protein>
<accession>A0A8H6BV91</accession>
<sequence length="122" mass="14220">MSRAKKKYTFEKEVNEKIAGTKHSLDTTDPREAIRVLNTGETKRIEPKKREVPITVKLNKRSQYKSPYVTRSGRTVINPKRYLHAVVNKIDYNDPGWIKSMNAELEKFRSKDVYEEVPIPTV</sequence>